<name>A0ACC0DA32_9PEZI</name>
<dbReference type="EMBL" id="MU394294">
    <property type="protein sequence ID" value="KAI6089614.1"/>
    <property type="molecule type" value="Genomic_DNA"/>
</dbReference>
<organism evidence="1 2">
    <name type="scientific">Hypoxylon rubiginosum</name>
    <dbReference type="NCBI Taxonomy" id="110542"/>
    <lineage>
        <taxon>Eukaryota</taxon>
        <taxon>Fungi</taxon>
        <taxon>Dikarya</taxon>
        <taxon>Ascomycota</taxon>
        <taxon>Pezizomycotina</taxon>
        <taxon>Sordariomycetes</taxon>
        <taxon>Xylariomycetidae</taxon>
        <taxon>Xylariales</taxon>
        <taxon>Hypoxylaceae</taxon>
        <taxon>Hypoxylon</taxon>
    </lineage>
</organism>
<evidence type="ECO:0000313" key="1">
    <source>
        <dbReference type="EMBL" id="KAI6089614.1"/>
    </source>
</evidence>
<reference evidence="1 2" key="1">
    <citation type="journal article" date="2022" name="New Phytol.">
        <title>Ecological generalism drives hyperdiversity of secondary metabolite gene clusters in xylarialean endophytes.</title>
        <authorList>
            <person name="Franco M.E.E."/>
            <person name="Wisecaver J.H."/>
            <person name="Arnold A.E."/>
            <person name="Ju Y.M."/>
            <person name="Slot J.C."/>
            <person name="Ahrendt S."/>
            <person name="Moore L.P."/>
            <person name="Eastman K.E."/>
            <person name="Scott K."/>
            <person name="Konkel Z."/>
            <person name="Mondo S.J."/>
            <person name="Kuo A."/>
            <person name="Hayes R.D."/>
            <person name="Haridas S."/>
            <person name="Andreopoulos B."/>
            <person name="Riley R."/>
            <person name="LaButti K."/>
            <person name="Pangilinan J."/>
            <person name="Lipzen A."/>
            <person name="Amirebrahimi M."/>
            <person name="Yan J."/>
            <person name="Adam C."/>
            <person name="Keymanesh K."/>
            <person name="Ng V."/>
            <person name="Louie K."/>
            <person name="Northen T."/>
            <person name="Drula E."/>
            <person name="Henrissat B."/>
            <person name="Hsieh H.M."/>
            <person name="Youens-Clark K."/>
            <person name="Lutzoni F."/>
            <person name="Miadlikowska J."/>
            <person name="Eastwood D.C."/>
            <person name="Hamelin R.C."/>
            <person name="Grigoriev I.V."/>
            <person name="U'Ren J.M."/>
        </authorList>
    </citation>
    <scope>NUCLEOTIDE SEQUENCE [LARGE SCALE GENOMIC DNA]</scope>
    <source>
        <strain evidence="1 2">ER1909</strain>
    </source>
</reference>
<accession>A0ACC0DA32</accession>
<proteinExistence type="predicted"/>
<keyword evidence="2" id="KW-1185">Reference proteome</keyword>
<gene>
    <name evidence="1" type="ORF">F4821DRAFT_230545</name>
</gene>
<sequence length="599" mass="66140">MLRRVVTRTPRSVALPLRASSCVIPSRHFSSTIARMSLPPVTPPVSAVLPSDSFQLLPEAEKPGAAEDALYEQQIKDVEAWWATPRYEGIRRPYTAADVVSKRGSQMQSYPSSVMARKLFNLIKERGAKGEPIHTMGAIDPVQMTQQAPHQEVLYISGWACSSVLTTTNEVSADFGDYPYNTVPNQVQRMAKAQSLHDRKQWDIRRKMTAEERKNTPYTDYLRPIIADGDTGHGGLSAVLKLSKLFAENGAAAVHFEDQLHGGKKCGHLAGKVLVPVGEHINRLVAARFQWDVMGTETLVIARSDSESGRLISSAVDVRDHEFILGVADEGTTPLAEALQEMEAAGAPGSEIDIYEAEWVKKTRLVTFDEAAVEQMKAQGVSQDKIDSYTRAIQENRNMGITKRRELANSYASKPIVFSWDIPRTREGHYHYRAGMEAATKRAIEFSPYADLLWVETGDPKLEVAAKLGRAVRQAYPGKGLVYNLSPSFNWMAHGFTDETLKSFIWDMAKEGFVIQLISLAGLHSTATITNELAKGYKKDGMLAYVNLVQRREKELGCDVLTHQKWSGASYIDGILGAIQSGSSGSKSMGEGNTEGQFD</sequence>
<keyword evidence="1" id="KW-0456">Lyase</keyword>
<evidence type="ECO:0000313" key="2">
    <source>
        <dbReference type="Proteomes" id="UP001497680"/>
    </source>
</evidence>
<protein>
    <submittedName>
        <fullName evidence="1">Isocitrate lyase</fullName>
    </submittedName>
</protein>
<dbReference type="Proteomes" id="UP001497680">
    <property type="component" value="Unassembled WGS sequence"/>
</dbReference>
<comment type="caution">
    <text evidence="1">The sequence shown here is derived from an EMBL/GenBank/DDBJ whole genome shotgun (WGS) entry which is preliminary data.</text>
</comment>